<accession>A0A1F4ZPT3</accession>
<proteinExistence type="predicted"/>
<dbReference type="STRING" id="1797263.A2397_03610"/>
<dbReference type="EMBL" id="MEXR01000060">
    <property type="protein sequence ID" value="OGD08290.1"/>
    <property type="molecule type" value="Genomic_DNA"/>
</dbReference>
<dbReference type="Proteomes" id="UP000176424">
    <property type="component" value="Unassembled WGS sequence"/>
</dbReference>
<gene>
    <name evidence="1" type="ORF">A2397_03610</name>
</gene>
<protein>
    <submittedName>
        <fullName evidence="1">Uncharacterized protein</fullName>
    </submittedName>
</protein>
<sequence>MASSEKQVSAELLAAASGVLADVYEVDELGFLMAVESGTDFTQRQSLSQFFEVGRSFPALALKISELYSALLKSKQARATLATVEPTKLELPVEMGFMAHLDDNPYTKFLLEDVLAARLPNPTTPSSASIGNEIVAMRKELYSTGTSRITTTLIMERILEGKLSLGRNE</sequence>
<evidence type="ECO:0000313" key="2">
    <source>
        <dbReference type="Proteomes" id="UP000176424"/>
    </source>
</evidence>
<comment type="caution">
    <text evidence="1">The sequence shown here is derived from an EMBL/GenBank/DDBJ whole genome shotgun (WGS) entry which is preliminary data.</text>
</comment>
<name>A0A1F4ZPT3_9BACT</name>
<evidence type="ECO:0000313" key="1">
    <source>
        <dbReference type="EMBL" id="OGD08290.1"/>
    </source>
</evidence>
<reference evidence="1 2" key="1">
    <citation type="journal article" date="2016" name="Nat. Commun.">
        <title>Thousands of microbial genomes shed light on interconnected biogeochemical processes in an aquifer system.</title>
        <authorList>
            <person name="Anantharaman K."/>
            <person name="Brown C.T."/>
            <person name="Hug L.A."/>
            <person name="Sharon I."/>
            <person name="Castelle C.J."/>
            <person name="Probst A.J."/>
            <person name="Thomas B.C."/>
            <person name="Singh A."/>
            <person name="Wilkins M.J."/>
            <person name="Karaoz U."/>
            <person name="Brodie E.L."/>
            <person name="Williams K.H."/>
            <person name="Hubbard S.S."/>
            <person name="Banfield J.F."/>
        </authorList>
    </citation>
    <scope>NUCLEOTIDE SEQUENCE [LARGE SCALE GENOMIC DNA]</scope>
</reference>
<dbReference type="AlphaFoldDB" id="A0A1F4ZPT3"/>
<organism evidence="1 2">
    <name type="scientific">Candidatus Amesbacteria bacterium RIFOXYB1_FULL_44_23</name>
    <dbReference type="NCBI Taxonomy" id="1797263"/>
    <lineage>
        <taxon>Bacteria</taxon>
        <taxon>Candidatus Amesiibacteriota</taxon>
    </lineage>
</organism>